<reference evidence="2" key="1">
    <citation type="journal article" date="2020" name="mSystems">
        <title>Genome- and Community-Level Interaction Insights into Carbon Utilization and Element Cycling Functions of Hydrothermarchaeota in Hydrothermal Sediment.</title>
        <authorList>
            <person name="Zhou Z."/>
            <person name="Liu Y."/>
            <person name="Xu W."/>
            <person name="Pan J."/>
            <person name="Luo Z.H."/>
            <person name="Li M."/>
        </authorList>
    </citation>
    <scope>NUCLEOTIDE SEQUENCE [LARGE SCALE GENOMIC DNA]</scope>
    <source>
        <strain evidence="2">SpSt-361</strain>
    </source>
</reference>
<dbReference type="Pfam" id="PF09962">
    <property type="entry name" value="DUF2196"/>
    <property type="match status" value="1"/>
</dbReference>
<feature type="compositionally biased region" description="Basic and acidic residues" evidence="1">
    <location>
        <begin position="84"/>
        <end position="98"/>
    </location>
</feature>
<gene>
    <name evidence="2" type="ORF">ENR01_01175</name>
</gene>
<dbReference type="AlphaFoldDB" id="A0A831YSW7"/>
<protein>
    <submittedName>
        <fullName evidence="2">YwbE family protein</fullName>
    </submittedName>
</protein>
<evidence type="ECO:0000313" key="2">
    <source>
        <dbReference type="EMBL" id="HEX61756.1"/>
    </source>
</evidence>
<evidence type="ECO:0000256" key="1">
    <source>
        <dbReference type="SAM" id="MobiDB-lite"/>
    </source>
</evidence>
<dbReference type="PANTHER" id="PTHR40069">
    <property type="entry name" value="YWBE PROTEIN"/>
    <property type="match status" value="1"/>
</dbReference>
<name>A0A831YSW7_UNCKA</name>
<dbReference type="PANTHER" id="PTHR40069:SF1">
    <property type="entry name" value="YWBE PROTEIN"/>
    <property type="match status" value="1"/>
</dbReference>
<dbReference type="EMBL" id="DSPJ01000035">
    <property type="protein sequence ID" value="HEX61756.1"/>
    <property type="molecule type" value="Genomic_DNA"/>
</dbReference>
<accession>A0A831YSW7</accession>
<dbReference type="NCBIfam" id="TIGR03833">
    <property type="entry name" value="YwbE family protein"/>
    <property type="match status" value="1"/>
</dbReference>
<proteinExistence type="predicted"/>
<feature type="region of interest" description="Disordered" evidence="1">
    <location>
        <begin position="66"/>
        <end position="98"/>
    </location>
</feature>
<dbReference type="InterPro" id="IPR019240">
    <property type="entry name" value="DUF2196"/>
</dbReference>
<sequence length="98" mass="10821">MDDSGFSQVPSRKEIQVGQRVWAIEKRNYGTGDLTEGVVQRILTRVPFHPRGIKVMFKDGTIARVQRLTPPDESGPVSGGSGKMVEEKSNPPTAEDLR</sequence>
<comment type="caution">
    <text evidence="2">The sequence shown here is derived from an EMBL/GenBank/DDBJ whole genome shotgun (WGS) entry which is preliminary data.</text>
</comment>
<organism evidence="2">
    <name type="scientific">candidate division WWE3 bacterium</name>
    <dbReference type="NCBI Taxonomy" id="2053526"/>
    <lineage>
        <taxon>Bacteria</taxon>
        <taxon>Katanobacteria</taxon>
    </lineage>
</organism>